<organism evidence="6 7">
    <name type="scientific">Candidatus Spechtbacteria bacterium SB0662_bin_43</name>
    <dbReference type="NCBI Taxonomy" id="2604897"/>
    <lineage>
        <taxon>Bacteria</taxon>
        <taxon>Candidatus Spechtiibacteriota</taxon>
    </lineage>
</organism>
<dbReference type="EMBL" id="VXOY01000015">
    <property type="protein sequence ID" value="MYE38262.1"/>
    <property type="molecule type" value="Genomic_DNA"/>
</dbReference>
<feature type="compositionally biased region" description="Basic and acidic residues" evidence="5">
    <location>
        <begin position="159"/>
        <end position="169"/>
    </location>
</feature>
<feature type="compositionally biased region" description="Basic and acidic residues" evidence="5">
    <location>
        <begin position="126"/>
        <end position="152"/>
    </location>
</feature>
<evidence type="ECO:0000256" key="3">
    <source>
        <dbReference type="ARBA" id="ARBA00023274"/>
    </source>
</evidence>
<dbReference type="GO" id="GO:0003735">
    <property type="term" value="F:structural constituent of ribosome"/>
    <property type="evidence" value="ECO:0007669"/>
    <property type="project" value="InterPro"/>
</dbReference>
<reference evidence="6 7" key="1">
    <citation type="submission" date="2019-09" db="EMBL/GenBank/DDBJ databases">
        <title>Characterisation of the sponge microbiome using genome-centric metagenomics.</title>
        <authorList>
            <person name="Engelberts J.P."/>
            <person name="Robbins S.J."/>
            <person name="De Goeij J.M."/>
            <person name="Aranda M."/>
            <person name="Bell S.C."/>
            <person name="Webster N.S."/>
        </authorList>
    </citation>
    <scope>NUCLEOTIDE SEQUENCE [LARGE SCALE GENOMIC DNA]</scope>
    <source>
        <strain evidence="6">SB0662_bin_43</strain>
    </source>
</reference>
<dbReference type="PANTHER" id="PTHR15680">
    <property type="entry name" value="RIBOSOMAL PROTEIN L19"/>
    <property type="match status" value="1"/>
</dbReference>
<dbReference type="InterPro" id="IPR038657">
    <property type="entry name" value="Ribosomal_bL19_sf"/>
</dbReference>
<proteinExistence type="inferred from homology"/>
<dbReference type="NCBIfam" id="TIGR01024">
    <property type="entry name" value="rplS_bact"/>
    <property type="match status" value="1"/>
</dbReference>
<feature type="compositionally biased region" description="Basic and acidic residues" evidence="5">
    <location>
        <begin position="177"/>
        <end position="191"/>
    </location>
</feature>
<feature type="region of interest" description="Disordered" evidence="5">
    <location>
        <begin position="110"/>
        <end position="191"/>
    </location>
</feature>
<keyword evidence="3 4" id="KW-0687">Ribonucleoprotein</keyword>
<name>A0A845D9U6_9BACT</name>
<evidence type="ECO:0000256" key="2">
    <source>
        <dbReference type="ARBA" id="ARBA00022980"/>
    </source>
</evidence>
<dbReference type="PANTHER" id="PTHR15680:SF9">
    <property type="entry name" value="LARGE RIBOSOMAL SUBUNIT PROTEIN BL19M"/>
    <property type="match status" value="1"/>
</dbReference>
<dbReference type="Proteomes" id="UP000449092">
    <property type="component" value="Unassembled WGS sequence"/>
</dbReference>
<comment type="caution">
    <text evidence="6">The sequence shown here is derived from an EMBL/GenBank/DDBJ whole genome shotgun (WGS) entry which is preliminary data.</text>
</comment>
<evidence type="ECO:0000256" key="1">
    <source>
        <dbReference type="ARBA" id="ARBA00005781"/>
    </source>
</evidence>
<evidence type="ECO:0000256" key="4">
    <source>
        <dbReference type="RuleBase" id="RU000559"/>
    </source>
</evidence>
<dbReference type="SUPFAM" id="SSF50104">
    <property type="entry name" value="Translation proteins SH3-like domain"/>
    <property type="match status" value="1"/>
</dbReference>
<gene>
    <name evidence="6" type="ORF">F4X82_01955</name>
</gene>
<dbReference type="Pfam" id="PF01245">
    <property type="entry name" value="Ribosomal_L19"/>
    <property type="match status" value="1"/>
</dbReference>
<evidence type="ECO:0000313" key="6">
    <source>
        <dbReference type="EMBL" id="MYE38262.1"/>
    </source>
</evidence>
<dbReference type="InterPro" id="IPR008991">
    <property type="entry name" value="Translation_prot_SH3-like_sf"/>
</dbReference>
<dbReference type="InterPro" id="IPR001857">
    <property type="entry name" value="Ribosomal_bL19"/>
</dbReference>
<comment type="similarity">
    <text evidence="1 4">Belongs to the bacterial ribosomal protein bL19 family.</text>
</comment>
<sequence>MYMTSIDTVVKQYRKKNAPVLRPGFVVRVSEKIVEGGKERVQIFEGLVLSVKHGKGMDGMFTVRKIASGRIGVERTFPLHMLFLEKIEVLREEKVRRAKLYFIREQINKKTKKRKTQERNNVFDLTVRDQDDIAGKNSENEQEKDEVSDKSNSEASQENNKETKNDKQQSAKQNVDSNKKQGDATEQGKQE</sequence>
<dbReference type="PRINTS" id="PR00061">
    <property type="entry name" value="RIBOSOMALL19"/>
</dbReference>
<dbReference type="Gene3D" id="2.30.30.790">
    <property type="match status" value="1"/>
</dbReference>
<accession>A0A845D9U6</accession>
<dbReference type="GO" id="GO:0022625">
    <property type="term" value="C:cytosolic large ribosomal subunit"/>
    <property type="evidence" value="ECO:0007669"/>
    <property type="project" value="TreeGrafter"/>
</dbReference>
<evidence type="ECO:0000313" key="7">
    <source>
        <dbReference type="Proteomes" id="UP000449092"/>
    </source>
</evidence>
<keyword evidence="2 6" id="KW-0689">Ribosomal protein</keyword>
<protein>
    <recommendedName>
        <fullName evidence="4">50S ribosomal protein L19</fullName>
    </recommendedName>
</protein>
<evidence type="ECO:0000256" key="5">
    <source>
        <dbReference type="SAM" id="MobiDB-lite"/>
    </source>
</evidence>
<comment type="function">
    <text evidence="4">This protein is located at the 30S-50S ribosomal subunit interface and may play a role in the structure and function of the aminoacyl-tRNA binding site.</text>
</comment>
<dbReference type="AlphaFoldDB" id="A0A845D9U6"/>
<dbReference type="GO" id="GO:0006412">
    <property type="term" value="P:translation"/>
    <property type="evidence" value="ECO:0007669"/>
    <property type="project" value="InterPro"/>
</dbReference>